<feature type="domain" description="Sulfatase N-terminal" evidence="1">
    <location>
        <begin position="6"/>
        <end position="353"/>
    </location>
</feature>
<reference evidence="2 3" key="1">
    <citation type="submission" date="2014-01" db="EMBL/GenBank/DDBJ databases">
        <authorList>
            <person name="Dobos K."/>
            <person name="Lenaerts A."/>
            <person name="Ordway D."/>
            <person name="DeGroote M.A."/>
            <person name="Parker T."/>
            <person name="Sizemore C."/>
            <person name="Tallon L.J."/>
            <person name="Sadzewicz L.K."/>
            <person name="Sengamalay N."/>
            <person name="Fraser C.M."/>
            <person name="Hine E."/>
            <person name="Shefchek K.A."/>
            <person name="Das S.P."/>
            <person name="Tettelin H."/>
        </authorList>
    </citation>
    <scope>NUCLEOTIDE SEQUENCE [LARGE SCALE GENOMIC DNA]</scope>
    <source>
        <strain evidence="2 3">Harvey</strain>
    </source>
</reference>
<dbReference type="Gene3D" id="3.30.1120.10">
    <property type="match status" value="1"/>
</dbReference>
<accession>A0ABN0R7D5</accession>
<protein>
    <submittedName>
        <fullName evidence="2">Type I phosphodiesterase / nucleotide pyrophosphatase family protein</fullName>
    </submittedName>
</protein>
<proteinExistence type="predicted"/>
<dbReference type="PANTHER" id="PTHR43751">
    <property type="entry name" value="SULFATASE"/>
    <property type="match status" value="1"/>
</dbReference>
<dbReference type="PANTHER" id="PTHR43751:SF2">
    <property type="entry name" value="SULFATASE N-TERMINAL DOMAIN-CONTAINING PROTEIN"/>
    <property type="match status" value="1"/>
</dbReference>
<gene>
    <name evidence="2" type="ORF">I551_0441</name>
</gene>
<organism evidence="2 3">
    <name type="scientific">Mycobacterium ulcerans str. Harvey</name>
    <dbReference type="NCBI Taxonomy" id="1299332"/>
    <lineage>
        <taxon>Bacteria</taxon>
        <taxon>Bacillati</taxon>
        <taxon>Actinomycetota</taxon>
        <taxon>Actinomycetes</taxon>
        <taxon>Mycobacteriales</taxon>
        <taxon>Mycobacteriaceae</taxon>
        <taxon>Mycobacterium</taxon>
        <taxon>Mycobacterium ulcerans group</taxon>
    </lineage>
</organism>
<sequence>MSNGKPNILVIWGDDIGITNLSCYSDGLMGYRTPHIDRIANEGMRFTDAYGEQSCTAGRAAFISGQSVYRTGMSKVGMPDSDIGWSGQDPTIADLLKPLGYATGQFGKNHLGDRNKHLPTVHGFDEFFGNLCHLNAEEEPELPDYPKSDRFPVLAELNRPRGVLRCWATEEVSDEPDDPKYGPVGKQRIVDTGPLTKQRMETIDDETTEACVEFIKRQAAADTPFFVWMNMTHMHLRTHTKPESVGQAGVWQSPYHDTMIDHDRNVGQLLDALDELGIAQDTIVIYSTDNGPHANTWPDGATTPFRSEKNTNWEGALRIPEMIRWPGKISAGVVSNEIIQHHDWLPTFLAAAGEPDIIEKLKKGHKISVRGDDKEFKVHLDAFNLLPYLTGEVEESPRQGFIYFSDDCDVLGIRFHNWKIVFQEQRCQGTLQVWAEPFIPLRVPKIFNLRTDPYERADITSNTYYDWFLDHDFIAFYGTAICTQFLETFKEFPPRHPPARFTIDQAVEKLQAIVKD</sequence>
<comment type="caution">
    <text evidence="2">The sequence shown here is derived from an EMBL/GenBank/DDBJ whole genome shotgun (WGS) entry which is preliminary data.</text>
</comment>
<dbReference type="Pfam" id="PF00884">
    <property type="entry name" value="Sulfatase"/>
    <property type="match status" value="1"/>
</dbReference>
<evidence type="ECO:0000313" key="3">
    <source>
        <dbReference type="Proteomes" id="UP000020681"/>
    </source>
</evidence>
<dbReference type="CDD" id="cd16142">
    <property type="entry name" value="ARS_like"/>
    <property type="match status" value="1"/>
</dbReference>
<dbReference type="InterPro" id="IPR052701">
    <property type="entry name" value="GAG_Ulvan_Degrading_Sulfatases"/>
</dbReference>
<dbReference type="InterPro" id="IPR017850">
    <property type="entry name" value="Alkaline_phosphatase_core_sf"/>
</dbReference>
<evidence type="ECO:0000313" key="2">
    <source>
        <dbReference type="EMBL" id="EUA93054.1"/>
    </source>
</evidence>
<dbReference type="Gene3D" id="3.40.720.10">
    <property type="entry name" value="Alkaline Phosphatase, subunit A"/>
    <property type="match status" value="1"/>
</dbReference>
<keyword evidence="3" id="KW-1185">Reference proteome</keyword>
<name>A0ABN0R7D5_MYCUL</name>
<dbReference type="EMBL" id="JAOL01000068">
    <property type="protein sequence ID" value="EUA93054.1"/>
    <property type="molecule type" value="Genomic_DNA"/>
</dbReference>
<dbReference type="InterPro" id="IPR000917">
    <property type="entry name" value="Sulfatase_N"/>
</dbReference>
<evidence type="ECO:0000259" key="1">
    <source>
        <dbReference type="Pfam" id="PF00884"/>
    </source>
</evidence>
<dbReference type="SUPFAM" id="SSF53649">
    <property type="entry name" value="Alkaline phosphatase-like"/>
    <property type="match status" value="1"/>
</dbReference>
<dbReference type="Proteomes" id="UP000020681">
    <property type="component" value="Unassembled WGS sequence"/>
</dbReference>